<dbReference type="PANTHER" id="PTHR31913">
    <property type="entry name" value="VACUOLAR IMPORT AND DEGRADATION PROTEIN 27"/>
    <property type="match status" value="1"/>
</dbReference>
<feature type="region of interest" description="Disordered" evidence="1">
    <location>
        <begin position="188"/>
        <end position="255"/>
    </location>
</feature>
<dbReference type="STRING" id="200324.A0A2N5V8W4"/>
<feature type="compositionally biased region" description="Acidic residues" evidence="1">
    <location>
        <begin position="683"/>
        <end position="714"/>
    </location>
</feature>
<dbReference type="AlphaFoldDB" id="A0A2N5V8W4"/>
<dbReference type="Proteomes" id="UP000235388">
    <property type="component" value="Unassembled WGS sequence"/>
</dbReference>
<gene>
    <name evidence="4" type="ORF">PCANC_11123</name>
</gene>
<feature type="region of interest" description="Disordered" evidence="1">
    <location>
        <begin position="383"/>
        <end position="488"/>
    </location>
</feature>
<feature type="domain" description="Vacuolar import/degradation Vid27 C-terminal" evidence="2">
    <location>
        <begin position="735"/>
        <end position="1068"/>
    </location>
</feature>
<dbReference type="SUPFAM" id="SSF50978">
    <property type="entry name" value="WD40 repeat-like"/>
    <property type="match status" value="1"/>
</dbReference>
<feature type="compositionally biased region" description="Acidic residues" evidence="1">
    <location>
        <begin position="215"/>
        <end position="224"/>
    </location>
</feature>
<keyword evidence="5" id="KW-1185">Reference proteome</keyword>
<comment type="caution">
    <text evidence="4">The sequence shown here is derived from an EMBL/GenBank/DDBJ whole genome shotgun (WGS) entry which is preliminary data.</text>
</comment>
<dbReference type="Pfam" id="PF17748">
    <property type="entry name" value="VID27_N"/>
    <property type="match status" value="1"/>
</dbReference>
<feature type="compositionally biased region" description="Polar residues" evidence="1">
    <location>
        <begin position="288"/>
        <end position="313"/>
    </location>
</feature>
<dbReference type="OrthoDB" id="10251113at2759"/>
<organism evidence="4 5">
    <name type="scientific">Puccinia coronata f. sp. avenae</name>
    <dbReference type="NCBI Taxonomy" id="200324"/>
    <lineage>
        <taxon>Eukaryota</taxon>
        <taxon>Fungi</taxon>
        <taxon>Dikarya</taxon>
        <taxon>Basidiomycota</taxon>
        <taxon>Pucciniomycotina</taxon>
        <taxon>Pucciniomycetes</taxon>
        <taxon>Pucciniales</taxon>
        <taxon>Pucciniaceae</taxon>
        <taxon>Puccinia</taxon>
    </lineage>
</organism>
<evidence type="ECO:0000256" key="1">
    <source>
        <dbReference type="SAM" id="MobiDB-lite"/>
    </source>
</evidence>
<name>A0A2N5V8W4_9BASI</name>
<evidence type="ECO:0000259" key="2">
    <source>
        <dbReference type="Pfam" id="PF08553"/>
    </source>
</evidence>
<feature type="compositionally biased region" description="Polar residues" evidence="1">
    <location>
        <begin position="448"/>
        <end position="461"/>
    </location>
</feature>
<dbReference type="GO" id="GO:0005634">
    <property type="term" value="C:nucleus"/>
    <property type="evidence" value="ECO:0007669"/>
    <property type="project" value="TreeGrafter"/>
</dbReference>
<dbReference type="EMBL" id="PGCJ01000119">
    <property type="protein sequence ID" value="PLW46443.1"/>
    <property type="molecule type" value="Genomic_DNA"/>
</dbReference>
<dbReference type="GO" id="GO:0005737">
    <property type="term" value="C:cytoplasm"/>
    <property type="evidence" value="ECO:0007669"/>
    <property type="project" value="TreeGrafter"/>
</dbReference>
<feature type="region of interest" description="Disordered" evidence="1">
    <location>
        <begin position="679"/>
        <end position="714"/>
    </location>
</feature>
<dbReference type="InterPro" id="IPR013863">
    <property type="entry name" value="VID27_C"/>
</dbReference>
<reference evidence="4 5" key="1">
    <citation type="submission" date="2017-11" db="EMBL/GenBank/DDBJ databases">
        <title>De novo assembly and phasing of dikaryotic genomes from two isolates of Puccinia coronata f. sp. avenae, the causal agent of oat crown rust.</title>
        <authorList>
            <person name="Miller M.E."/>
            <person name="Zhang Y."/>
            <person name="Omidvar V."/>
            <person name="Sperschneider J."/>
            <person name="Schwessinger B."/>
            <person name="Raley C."/>
            <person name="Palmer J.M."/>
            <person name="Garnica D."/>
            <person name="Upadhyaya N."/>
            <person name="Rathjen J."/>
            <person name="Taylor J.M."/>
            <person name="Park R.F."/>
            <person name="Dodds P.N."/>
            <person name="Hirsch C.D."/>
            <person name="Kianian S.F."/>
            <person name="Figueroa M."/>
        </authorList>
    </citation>
    <scope>NUCLEOTIDE SEQUENCE [LARGE SCALE GENOMIC DNA]</scope>
    <source>
        <strain evidence="4">12NC29</strain>
    </source>
</reference>
<feature type="compositionally biased region" description="Polar residues" evidence="1">
    <location>
        <begin position="327"/>
        <end position="336"/>
    </location>
</feature>
<accession>A0A2N5V8W4</accession>
<protein>
    <recommendedName>
        <fullName evidence="6">Vacuolar import/degradation Vid27 C-terminal domain-containing protein</fullName>
    </recommendedName>
</protein>
<evidence type="ECO:0008006" key="6">
    <source>
        <dbReference type="Google" id="ProtNLM"/>
    </source>
</evidence>
<dbReference type="Pfam" id="PF08553">
    <property type="entry name" value="VID27"/>
    <property type="match status" value="1"/>
</dbReference>
<dbReference type="InterPro" id="IPR040458">
    <property type="entry name" value="Vid27"/>
</dbReference>
<proteinExistence type="predicted"/>
<feature type="compositionally biased region" description="Polar residues" evidence="1">
    <location>
        <begin position="225"/>
        <end position="245"/>
    </location>
</feature>
<evidence type="ECO:0000259" key="3">
    <source>
        <dbReference type="Pfam" id="PF17748"/>
    </source>
</evidence>
<feature type="region of interest" description="Disordered" evidence="1">
    <location>
        <begin position="288"/>
        <end position="344"/>
    </location>
</feature>
<dbReference type="InterPro" id="IPR036322">
    <property type="entry name" value="WD40_repeat_dom_sf"/>
</dbReference>
<evidence type="ECO:0000313" key="4">
    <source>
        <dbReference type="EMBL" id="PLW46443.1"/>
    </source>
</evidence>
<feature type="compositionally biased region" description="Polar residues" evidence="1">
    <location>
        <begin position="469"/>
        <end position="488"/>
    </location>
</feature>
<sequence>MFGLVRRIFGAAPAEESLSGTALELISLPAGRLNLIRHKHSTKVQKECIYLEAELAVRRTSMPFHYQLVIKRLGEDADESFDNEEAIEDDYEKAFFLAEDIELRMYETVDDSDDAEQPTLALSWLDLSSPDASERFEFVISSRHEDCRQSEIDRVVDVAIQCIWEGENKNDSSEAPDEELLAIKQRLSMPPSQPDIPYRATPSRVFRPPSTIPSDDSDLEESEDITLNFSQTSHASRAPSHSDTTIAGAERSFETHSDVAVTTMQLEYEDDDEDSDSSADEIVNQLRGTSLNDHPKQPSTSLPVPPLATSSRANGHPPVSPPHSKPETSLATQQPSPAKKVPAPTTIQKPAKVQAPGVVQKPAQIQSPITVQTPAKVQAPAKAQTPAKVQVPAKVQTSTTVQTPAKVQTSTTVQTPAKVQTPAMLQTPAKVQTPPPSTQRVPYPSIVPTKSATLPSGSVESVTDRNQERNPSSPTGPSADTQANSSSVNDRLQGFQADADCELFNHAEVTDFEDDLSDPLTVPAWESVCDIYLFMPATTTFEKHESEVTAALWVSAPVNPQPDICWLTVTPKPTARQESHAIISSPIGEKERLHNLTFASGAIFFEYKYSIPDSEEFEVKTWAIRFRRDESLDQYTAAQEAFARAMYDRDNGLGSYDAQDLDTKKWSRLAYGVSVEGCRDVENDAQSDDSEESEKSEEDEEEEVFASSDDEDDNAQLRQFRSNQSGSKNSCSVIGAQHSAVTRDNMMGIFMNESTHDKKLKHIGTIPELKTSDGRDIHPEKMIMYNGGNNVLLKDRYLPDSVFNCSLEVGKIVEEYNPKEHKEIVDLFPLNKTSEMESQKQFLLATETSLNQIDPRVSGSKKALSWKGARFTCGTTTANGEIATGSTTGEVRLYKNMDLKIAKTRLPKGRDPNRDVDVTNSGRYLVAACDTYLILYDNMTKSGQLGFQKPFPMHEKPNGIRIQLTREHQAHIASEKIPFCFKGAKFNRGTGDIEKSIITSIGPYIITFDLKSILSGKTLYTLKRYQENVVSDNFRWGNDKDIFVTLESDVIMEKRTRLARPTRESIIGLADVNPNELATRNIRTGRTTKGIVEEWEG</sequence>
<dbReference type="InterPro" id="IPR040979">
    <property type="entry name" value="Vid27_N"/>
</dbReference>
<feature type="domain" description="Vid27 N-terminal" evidence="3">
    <location>
        <begin position="21"/>
        <end position="181"/>
    </location>
</feature>
<dbReference type="PANTHER" id="PTHR31913:SF0">
    <property type="entry name" value="VACUOLAR IMPORT AND DEGRADATION PROTEIN 27"/>
    <property type="match status" value="1"/>
</dbReference>
<feature type="compositionally biased region" description="Polar residues" evidence="1">
    <location>
        <begin position="395"/>
        <end position="418"/>
    </location>
</feature>
<evidence type="ECO:0000313" key="5">
    <source>
        <dbReference type="Proteomes" id="UP000235388"/>
    </source>
</evidence>